<dbReference type="OMA" id="QPIINGE"/>
<keyword evidence="7" id="KW-0460">Magnesium</keyword>
<dbReference type="PANTHER" id="PTHR10763">
    <property type="entry name" value="CELL DIVISION CONTROL PROTEIN 6-RELATED"/>
    <property type="match status" value="1"/>
</dbReference>
<dbReference type="GO" id="GO:0016887">
    <property type="term" value="F:ATP hydrolysis activity"/>
    <property type="evidence" value="ECO:0007669"/>
    <property type="project" value="InterPro"/>
</dbReference>
<accession>A0A139AL34</accession>
<keyword evidence="3 10" id="KW-0235">DNA replication</keyword>
<dbReference type="GO" id="GO:0033314">
    <property type="term" value="P:mitotic DNA replication checkpoint signaling"/>
    <property type="evidence" value="ECO:0007669"/>
    <property type="project" value="TreeGrafter"/>
</dbReference>
<dbReference type="SMART" id="SM00382">
    <property type="entry name" value="AAA"/>
    <property type="match status" value="1"/>
</dbReference>
<dbReference type="Gene3D" id="1.10.8.60">
    <property type="match status" value="1"/>
</dbReference>
<feature type="domain" description="AAA+ ATPase" evidence="11">
    <location>
        <begin position="36"/>
        <end position="187"/>
    </location>
</feature>
<protein>
    <recommendedName>
        <fullName evidence="10">Origin recognition complex subunit 1</fullName>
    </recommendedName>
</protein>
<keyword evidence="6 10" id="KW-0067">ATP-binding</keyword>
<dbReference type="GO" id="GO:0003688">
    <property type="term" value="F:DNA replication origin binding"/>
    <property type="evidence" value="ECO:0007669"/>
    <property type="project" value="TreeGrafter"/>
</dbReference>
<reference evidence="12 13" key="1">
    <citation type="journal article" date="2015" name="Genome Biol. Evol.">
        <title>Phylogenomic analyses indicate that early fungi evolved digesting cell walls of algal ancestors of land plants.</title>
        <authorList>
            <person name="Chang Y."/>
            <person name="Wang S."/>
            <person name="Sekimoto S."/>
            <person name="Aerts A.L."/>
            <person name="Choi C."/>
            <person name="Clum A."/>
            <person name="LaButti K.M."/>
            <person name="Lindquist E.A."/>
            <person name="Yee Ngan C."/>
            <person name="Ohm R.A."/>
            <person name="Salamov A.A."/>
            <person name="Grigoriev I.V."/>
            <person name="Spatafora J.W."/>
            <person name="Berbee M.L."/>
        </authorList>
    </citation>
    <scope>NUCLEOTIDE SEQUENCE [LARGE SCALE GENOMIC DNA]</scope>
    <source>
        <strain evidence="12 13">JEL478</strain>
    </source>
</reference>
<evidence type="ECO:0000256" key="2">
    <source>
        <dbReference type="ARBA" id="ARBA00008398"/>
    </source>
</evidence>
<evidence type="ECO:0000256" key="7">
    <source>
        <dbReference type="ARBA" id="ARBA00022842"/>
    </source>
</evidence>
<name>A0A139AL34_GONPJ</name>
<evidence type="ECO:0000259" key="11">
    <source>
        <dbReference type="SMART" id="SM00382"/>
    </source>
</evidence>
<evidence type="ECO:0000256" key="4">
    <source>
        <dbReference type="ARBA" id="ARBA00022723"/>
    </source>
</evidence>
<dbReference type="Proteomes" id="UP000070544">
    <property type="component" value="Unassembled WGS sequence"/>
</dbReference>
<keyword evidence="9 10" id="KW-0539">Nucleus</keyword>
<dbReference type="SUPFAM" id="SSF52540">
    <property type="entry name" value="P-loop containing nucleoside triphosphate hydrolases"/>
    <property type="match status" value="1"/>
</dbReference>
<dbReference type="GO" id="GO:0005524">
    <property type="term" value="F:ATP binding"/>
    <property type="evidence" value="ECO:0007669"/>
    <property type="project" value="UniProtKB-KW"/>
</dbReference>
<evidence type="ECO:0000313" key="12">
    <source>
        <dbReference type="EMBL" id="KXS17511.1"/>
    </source>
</evidence>
<comment type="subunit">
    <text evidence="10">ORC is composed of six subunits.</text>
</comment>
<dbReference type="STRING" id="1344416.A0A139AL34"/>
<evidence type="ECO:0000256" key="10">
    <source>
        <dbReference type="RuleBase" id="RU365058"/>
    </source>
</evidence>
<dbReference type="InterPro" id="IPR003959">
    <property type="entry name" value="ATPase_AAA_core"/>
</dbReference>
<dbReference type="GO" id="GO:0005664">
    <property type="term" value="C:nuclear origin of replication recognition complex"/>
    <property type="evidence" value="ECO:0007669"/>
    <property type="project" value="TreeGrafter"/>
</dbReference>
<gene>
    <name evidence="12" type="ORF">M427DRAFT_96978</name>
</gene>
<evidence type="ECO:0000256" key="6">
    <source>
        <dbReference type="ARBA" id="ARBA00022840"/>
    </source>
</evidence>
<dbReference type="GO" id="GO:0046872">
    <property type="term" value="F:metal ion binding"/>
    <property type="evidence" value="ECO:0007669"/>
    <property type="project" value="UniProtKB-KW"/>
</dbReference>
<sequence length="323" mass="36534">MRKRLHVSAVPDTLPCRENELAQVIEQLETAIEKKTGCCIYISGVPGTGKTATVREALRFLQARSEAGEMQPFYAVEINGMKLTEPQQSYSVLWEALTDTKVTSAHAAELLETRFKSPRLDTEPIVVVMDELDLLVTSKQNVIYSFFDWPNRPNSNLIVVAIANTMDLPERLLTNRVSSRLGLKRMNFQPYTYQQLSEIVQSRLIGIDIFDKEAIEFASRKVSAVSGDARRALDICRRAVELVEREKYKAPTRATDDTPLRITIRAVQRAVTELFTTSNVSCVQKGSLHQKIFLIALANRVRRRGVPDIELREVRMLVSVPKD</sequence>
<dbReference type="Gene3D" id="3.40.50.300">
    <property type="entry name" value="P-loop containing nucleotide triphosphate hydrolases"/>
    <property type="match status" value="1"/>
</dbReference>
<dbReference type="Pfam" id="PF22606">
    <property type="entry name" value="Cdc6-ORC-like_ATPase_lid"/>
    <property type="match status" value="1"/>
</dbReference>
<proteinExistence type="inferred from homology"/>
<dbReference type="InterPro" id="IPR050311">
    <property type="entry name" value="ORC1/CDC6"/>
</dbReference>
<dbReference type="Pfam" id="PF00004">
    <property type="entry name" value="AAA"/>
    <property type="match status" value="1"/>
</dbReference>
<dbReference type="CDD" id="cd00009">
    <property type="entry name" value="AAA"/>
    <property type="match status" value="1"/>
</dbReference>
<dbReference type="PANTHER" id="PTHR10763:SF23">
    <property type="entry name" value="ORIGIN RECOGNITION COMPLEX SUBUNIT 1"/>
    <property type="match status" value="1"/>
</dbReference>
<evidence type="ECO:0000256" key="9">
    <source>
        <dbReference type="ARBA" id="ARBA00023242"/>
    </source>
</evidence>
<keyword evidence="13" id="KW-1185">Reference proteome</keyword>
<comment type="function">
    <text evidence="10">Component of the origin recognition complex (ORC) that binds origins of replication. DNA-binding is ATP-dependent, however specific DNA sequences that define origins of replication have not been identified so far. ORC is required to assemble the pre-replication complex necessary to initiate DNA replication.</text>
</comment>
<evidence type="ECO:0000256" key="8">
    <source>
        <dbReference type="ARBA" id="ARBA00023125"/>
    </source>
</evidence>
<dbReference type="EMBL" id="KQ965746">
    <property type="protein sequence ID" value="KXS17511.1"/>
    <property type="molecule type" value="Genomic_DNA"/>
</dbReference>
<evidence type="ECO:0000256" key="3">
    <source>
        <dbReference type="ARBA" id="ARBA00022705"/>
    </source>
</evidence>
<dbReference type="OrthoDB" id="1926878at2759"/>
<dbReference type="InterPro" id="IPR054425">
    <property type="entry name" value="Cdc6_ORC1-like_ATPase_lid"/>
</dbReference>
<dbReference type="InterPro" id="IPR003593">
    <property type="entry name" value="AAA+_ATPase"/>
</dbReference>
<comment type="subcellular location">
    <subcellularLocation>
        <location evidence="1 10">Nucleus</location>
    </subcellularLocation>
</comment>
<keyword evidence="4" id="KW-0479">Metal-binding</keyword>
<comment type="similarity">
    <text evidence="2 10">Belongs to the ORC1 family.</text>
</comment>
<keyword evidence="5 10" id="KW-0547">Nucleotide-binding</keyword>
<evidence type="ECO:0000313" key="13">
    <source>
        <dbReference type="Proteomes" id="UP000070544"/>
    </source>
</evidence>
<dbReference type="FunFam" id="3.40.50.300:FF:000199">
    <property type="entry name" value="Origin recognition complex subunit 1"/>
    <property type="match status" value="1"/>
</dbReference>
<keyword evidence="8 10" id="KW-0238">DNA-binding</keyword>
<dbReference type="GO" id="GO:0006270">
    <property type="term" value="P:DNA replication initiation"/>
    <property type="evidence" value="ECO:0007669"/>
    <property type="project" value="TreeGrafter"/>
</dbReference>
<dbReference type="InterPro" id="IPR027417">
    <property type="entry name" value="P-loop_NTPase"/>
</dbReference>
<evidence type="ECO:0000256" key="1">
    <source>
        <dbReference type="ARBA" id="ARBA00004123"/>
    </source>
</evidence>
<evidence type="ECO:0000256" key="5">
    <source>
        <dbReference type="ARBA" id="ARBA00022741"/>
    </source>
</evidence>
<dbReference type="AlphaFoldDB" id="A0A139AL34"/>
<keyword evidence="12" id="KW-0378">Hydrolase</keyword>
<organism evidence="12 13">
    <name type="scientific">Gonapodya prolifera (strain JEL478)</name>
    <name type="common">Monoblepharis prolifera</name>
    <dbReference type="NCBI Taxonomy" id="1344416"/>
    <lineage>
        <taxon>Eukaryota</taxon>
        <taxon>Fungi</taxon>
        <taxon>Fungi incertae sedis</taxon>
        <taxon>Chytridiomycota</taxon>
        <taxon>Chytridiomycota incertae sedis</taxon>
        <taxon>Monoblepharidomycetes</taxon>
        <taxon>Monoblepharidales</taxon>
        <taxon>Gonapodyaceae</taxon>
        <taxon>Gonapodya</taxon>
    </lineage>
</organism>